<dbReference type="Proteomes" id="UP001549162">
    <property type="component" value="Unassembled WGS sequence"/>
</dbReference>
<reference evidence="4 5" key="1">
    <citation type="submission" date="2024-06" db="EMBL/GenBank/DDBJ databases">
        <title>Genomic Encyclopedia of Type Strains, Phase IV (KMG-IV): sequencing the most valuable type-strain genomes for metagenomic binning, comparative biology and taxonomic classification.</title>
        <authorList>
            <person name="Goeker M."/>
        </authorList>
    </citation>
    <scope>NUCLEOTIDE SEQUENCE [LARGE SCALE GENOMIC DNA]</scope>
    <source>
        <strain evidence="4 5">DSM 21460</strain>
    </source>
</reference>
<comment type="similarity">
    <text evidence="1">Belongs to the HypE family.</text>
</comment>
<dbReference type="Pfam" id="PF02769">
    <property type="entry name" value="AIRS_C"/>
    <property type="match status" value="1"/>
</dbReference>
<accession>A0ABV2J7C8</accession>
<evidence type="ECO:0000259" key="3">
    <source>
        <dbReference type="Pfam" id="PF02769"/>
    </source>
</evidence>
<evidence type="ECO:0000256" key="1">
    <source>
        <dbReference type="ARBA" id="ARBA00006243"/>
    </source>
</evidence>
<evidence type="ECO:0000313" key="5">
    <source>
        <dbReference type="Proteomes" id="UP001549162"/>
    </source>
</evidence>
<feature type="domain" description="PurM-like N-terminal" evidence="2">
    <location>
        <begin position="35"/>
        <end position="139"/>
    </location>
</feature>
<dbReference type="PANTHER" id="PTHR30303">
    <property type="entry name" value="HYDROGENASE ISOENZYMES FORMATION PROTEIN HYPE"/>
    <property type="match status" value="1"/>
</dbReference>
<dbReference type="InterPro" id="IPR011854">
    <property type="entry name" value="HypE"/>
</dbReference>
<dbReference type="Gene3D" id="3.30.1330.10">
    <property type="entry name" value="PurM-like, N-terminal domain"/>
    <property type="match status" value="1"/>
</dbReference>
<evidence type="ECO:0000313" key="4">
    <source>
        <dbReference type="EMBL" id="MET3616548.1"/>
    </source>
</evidence>
<protein>
    <submittedName>
        <fullName evidence="4">Hydrogenase maturation factor</fullName>
    </submittedName>
</protein>
<dbReference type="InterPro" id="IPR010918">
    <property type="entry name" value="PurM-like_C_dom"/>
</dbReference>
<evidence type="ECO:0000259" key="2">
    <source>
        <dbReference type="Pfam" id="PF00586"/>
    </source>
</evidence>
<dbReference type="Pfam" id="PF00586">
    <property type="entry name" value="AIRS"/>
    <property type="match status" value="1"/>
</dbReference>
<dbReference type="RefSeq" id="WP_354366555.1">
    <property type="nucleotide sequence ID" value="NZ_JBEPMA010000001.1"/>
</dbReference>
<comment type="caution">
    <text evidence="4">The sequence shown here is derived from an EMBL/GenBank/DDBJ whole genome shotgun (WGS) entry which is preliminary data.</text>
</comment>
<feature type="domain" description="PurM-like C-terminal" evidence="3">
    <location>
        <begin position="151"/>
        <end position="307"/>
    </location>
</feature>
<dbReference type="EMBL" id="JBEPMA010000001">
    <property type="protein sequence ID" value="MET3616548.1"/>
    <property type="molecule type" value="Genomic_DNA"/>
</dbReference>
<proteinExistence type="inferred from homology"/>
<keyword evidence="5" id="KW-1185">Reference proteome</keyword>
<name>A0ABV2J7C8_9FIRM</name>
<dbReference type="InterPro" id="IPR016188">
    <property type="entry name" value="PurM-like_N"/>
</dbReference>
<dbReference type="InterPro" id="IPR036921">
    <property type="entry name" value="PurM-like_N_sf"/>
</dbReference>
<sequence length="328" mass="36513">MKIGKLKSSELEKYVLKNIKALRNEVLIRGGTGIDTAVLDFDGDLIVTSTDPITGASKNIGNLSINISVNDICCQGADPVGVLLTVLLPTDAEIEDLELIIKDCNKTCEKLNLEIIGGHTEVTDAVSKIIISTTVLGRVNIKHIPKVDQVQEGDIVAISKYIGIEGSSIIYHDLYDEQKILSKNEKKFANELNNFISVMEESKLASYYNVKYMHDITEGGIYGAIWESSKAINMGIDIDKNKIPILDLTRKLCEYYKINPYKLISSGSMLMIFNPKDYNEFKKEASFTNIKVTEIGSITNTNLPRVIDGNKFILLTDPEPDELYRIII</sequence>
<dbReference type="InterPro" id="IPR036676">
    <property type="entry name" value="PurM-like_C_sf"/>
</dbReference>
<dbReference type="Gene3D" id="3.90.650.10">
    <property type="entry name" value="PurM-like C-terminal domain"/>
    <property type="match status" value="1"/>
</dbReference>
<dbReference type="PANTHER" id="PTHR30303:SF4">
    <property type="entry name" value="HYDROGENASE EXPRESSION_FORMATION PROTEIN HYPE"/>
    <property type="match status" value="1"/>
</dbReference>
<gene>
    <name evidence="4" type="ORF">ABID14_000168</name>
</gene>
<dbReference type="PIRSF" id="PIRSF005644">
    <property type="entry name" value="Hdrgns_mtr_HypE"/>
    <property type="match status" value="1"/>
</dbReference>
<organism evidence="4 5">
    <name type="scientific">Peptoniphilus olsenii</name>
    <dbReference type="NCBI Taxonomy" id="411570"/>
    <lineage>
        <taxon>Bacteria</taxon>
        <taxon>Bacillati</taxon>
        <taxon>Bacillota</taxon>
        <taxon>Tissierellia</taxon>
        <taxon>Tissierellales</taxon>
        <taxon>Peptoniphilaceae</taxon>
        <taxon>Peptoniphilus</taxon>
    </lineage>
</organism>
<dbReference type="SUPFAM" id="SSF55326">
    <property type="entry name" value="PurM N-terminal domain-like"/>
    <property type="match status" value="1"/>
</dbReference>
<dbReference type="SUPFAM" id="SSF56042">
    <property type="entry name" value="PurM C-terminal domain-like"/>
    <property type="match status" value="1"/>
</dbReference>
<dbReference type="CDD" id="cd06061">
    <property type="entry name" value="PurM-like1"/>
    <property type="match status" value="1"/>
</dbReference>